<reference evidence="2" key="2">
    <citation type="journal article" date="2018" name="Nat. Commun.">
        <title>Extreme sensitivity to ultraviolet light in the fungal pathogen causing white-nose syndrome of bats.</title>
        <authorList>
            <person name="Palmer J.M."/>
            <person name="Drees K.P."/>
            <person name="Foster J.T."/>
            <person name="Lindner D.L."/>
        </authorList>
    </citation>
    <scope>NUCLEOTIDE SEQUENCE [LARGE SCALE GENOMIC DNA]</scope>
    <source>
        <strain evidence="2">UAMH 10579</strain>
    </source>
</reference>
<dbReference type="AlphaFoldDB" id="A0A2P2SYC7"/>
<dbReference type="GeneID" id="28833932"/>
<dbReference type="InterPro" id="IPR036047">
    <property type="entry name" value="F-box-like_dom_sf"/>
</dbReference>
<organism evidence="1 2">
    <name type="scientific">Pseudogymnoascus verrucosus</name>
    <dbReference type="NCBI Taxonomy" id="342668"/>
    <lineage>
        <taxon>Eukaryota</taxon>
        <taxon>Fungi</taxon>
        <taxon>Dikarya</taxon>
        <taxon>Ascomycota</taxon>
        <taxon>Pezizomycotina</taxon>
        <taxon>Leotiomycetes</taxon>
        <taxon>Thelebolales</taxon>
        <taxon>Thelebolaceae</taxon>
        <taxon>Pseudogymnoascus</taxon>
    </lineage>
</organism>
<gene>
    <name evidence="1" type="ORF">VE01_00546</name>
</gene>
<evidence type="ECO:0000313" key="2">
    <source>
        <dbReference type="Proteomes" id="UP000091956"/>
    </source>
</evidence>
<dbReference type="CDD" id="cd09917">
    <property type="entry name" value="F-box_SF"/>
    <property type="match status" value="1"/>
</dbReference>
<keyword evidence="2" id="KW-1185">Reference proteome</keyword>
<dbReference type="RefSeq" id="XP_018135562.1">
    <property type="nucleotide sequence ID" value="XM_018270076.2"/>
</dbReference>
<accession>A0A2P2SYC7</accession>
<dbReference type="SUPFAM" id="SSF81383">
    <property type="entry name" value="F-box domain"/>
    <property type="match status" value="1"/>
</dbReference>
<dbReference type="Proteomes" id="UP000091956">
    <property type="component" value="Unassembled WGS sequence"/>
</dbReference>
<proteinExistence type="predicted"/>
<dbReference type="EMBL" id="KV460206">
    <property type="protein sequence ID" value="OBU01830.1"/>
    <property type="molecule type" value="Genomic_DNA"/>
</dbReference>
<evidence type="ECO:0000313" key="1">
    <source>
        <dbReference type="EMBL" id="OBU01830.1"/>
    </source>
</evidence>
<protein>
    <submittedName>
        <fullName evidence="1">Uncharacterized protein</fullName>
    </submittedName>
</protein>
<sequence length="632" mass="72793">MRDVGLEIIIAGGRYFAYSYCRRLAEIPDPVQLIVDKIPLDPEQYREWLKNEHEAHSKLKERLDIEICTISEASKASLAEFTDLWEPYAEEFCVRPLGAVSWPFDHRGPHGFLERPPHALLNKGFDLWMADMFVDATDELYGEAYDIVTNAGSVDEIRSPWKYGIYTINLDRETFSINNHTYYNLWDIPQHRKTGKTPQALPFNIDFENYFGDHPDYRDKYQTIYHQYGHSVINATSGSPDPSVQQAMSMIFFEKLTDPYSTRFWEYAPSWDHKGFAFREFAFAILSIATGRYYFIDRADYSKFAGYDDMGYIIDRNSGETLSIPIFGLECHEPGVSPGSAPTETIYWFENVLVSLVPDSVFRQDTEAAIAKAVEYGFGQRKTSFQIILFSIFNVILLEAYVKGGAKVIRRTGVISFQDRDRKSDWTFEPNRFVFRREADIATTFQEVCHKHVGFAKLQNFFDVAARRNLPPLSTNERLPVELYANIVAYADSSTLHALSQVSWALRRLCQERFTFSDDLDVVGFDASLKGPPYTGPQKYELSEEEILEMEIEEQAKPKNEPKLCLNDLGTFAFKNRITGLVTTSGMDVKQQIDYDLRGYFAHEDYSRIWCPVIGGESRLSLISQLMFHMNF</sequence>
<dbReference type="OrthoDB" id="3938867at2759"/>
<name>A0A2P2SYC7_9PEZI</name>
<dbReference type="STRING" id="342668.A0A2P2SYC7"/>
<reference evidence="1 2" key="1">
    <citation type="submission" date="2016-03" db="EMBL/GenBank/DDBJ databases">
        <title>Comparative genomics of Pseudogymnoascus destructans, the fungus causing white-nose syndrome of bats.</title>
        <authorList>
            <person name="Palmer J.M."/>
            <person name="Drees K.P."/>
            <person name="Foster J.T."/>
            <person name="Lindner D.L."/>
        </authorList>
    </citation>
    <scope>NUCLEOTIDE SEQUENCE [LARGE SCALE GENOMIC DNA]</scope>
    <source>
        <strain evidence="1 2">UAMH 10579</strain>
    </source>
</reference>